<gene>
    <name evidence="1" type="ORF">SAMN06295910_1874</name>
</gene>
<proteinExistence type="predicted"/>
<dbReference type="RefSeq" id="WP_085218526.1">
    <property type="nucleotide sequence ID" value="NZ_LT840185.1"/>
</dbReference>
<reference evidence="2" key="1">
    <citation type="submission" date="2017-04" db="EMBL/GenBank/DDBJ databases">
        <authorList>
            <person name="Varghese N."/>
            <person name="Submissions S."/>
        </authorList>
    </citation>
    <scope>NUCLEOTIDE SEQUENCE [LARGE SCALE GENOMIC DNA]</scope>
    <source>
        <strain evidence="2">Dd16</strain>
    </source>
</reference>
<evidence type="ECO:0000313" key="1">
    <source>
        <dbReference type="EMBL" id="SMF70473.1"/>
    </source>
</evidence>
<dbReference type="AlphaFoldDB" id="A0A1X7GIZ0"/>
<accession>A0A1X7GIZ0</accession>
<dbReference type="EMBL" id="LT840185">
    <property type="protein sequence ID" value="SMF70473.1"/>
    <property type="molecule type" value="Genomic_DNA"/>
</dbReference>
<name>A0A1X7GIZ0_9SPHN</name>
<keyword evidence="2" id="KW-1185">Reference proteome</keyword>
<sequence>MTASGAGCASLIPAEWAVGVPGAPLPEGNQVGDWIAFADAQTGQLDKANGRTADTIGIIERCEKRDAAAVAAQRRGWWPFG</sequence>
<dbReference type="STRING" id="941907.SAMN06295910_1874"/>
<evidence type="ECO:0000313" key="2">
    <source>
        <dbReference type="Proteomes" id="UP000192934"/>
    </source>
</evidence>
<dbReference type="Proteomes" id="UP000192934">
    <property type="component" value="Chromosome I"/>
</dbReference>
<organism evidence="1 2">
    <name type="scientific">Allosphingosinicella indica</name>
    <dbReference type="NCBI Taxonomy" id="941907"/>
    <lineage>
        <taxon>Bacteria</taxon>
        <taxon>Pseudomonadati</taxon>
        <taxon>Pseudomonadota</taxon>
        <taxon>Alphaproteobacteria</taxon>
        <taxon>Sphingomonadales</taxon>
        <taxon>Sphingomonadaceae</taxon>
        <taxon>Allosphingosinicella</taxon>
    </lineage>
</organism>
<protein>
    <submittedName>
        <fullName evidence="1">Uncharacterized protein</fullName>
    </submittedName>
</protein>
<dbReference type="OrthoDB" id="7411230at2"/>